<dbReference type="InterPro" id="IPR008811">
    <property type="entry name" value="Glycosyl_hydrolases_36"/>
</dbReference>
<evidence type="ECO:0000256" key="2">
    <source>
        <dbReference type="ARBA" id="ARBA00007240"/>
    </source>
</evidence>
<dbReference type="InterPro" id="IPR013785">
    <property type="entry name" value="Aldolase_TIM"/>
</dbReference>
<dbReference type="Pfam" id="PF05691">
    <property type="entry name" value="Raffinose_syn"/>
    <property type="match status" value="2"/>
</dbReference>
<dbReference type="Gene3D" id="3.20.20.70">
    <property type="entry name" value="Aldolase class I"/>
    <property type="match status" value="1"/>
</dbReference>
<evidence type="ECO:0000256" key="3">
    <source>
        <dbReference type="ARBA" id="ARBA00023277"/>
    </source>
</evidence>
<comment type="similarity">
    <text evidence="2">Belongs to the glycosyl hydrolases 36 family.</text>
</comment>
<comment type="catalytic activity">
    <reaction evidence="4">
        <text>alpha-D-galactosyl-(1-&gt;3)-1D-myo-inositol + sucrose = raffinose + myo-inositol</text>
        <dbReference type="Rhea" id="RHEA:20161"/>
        <dbReference type="ChEBI" id="CHEBI:16634"/>
        <dbReference type="ChEBI" id="CHEBI:17268"/>
        <dbReference type="ChEBI" id="CHEBI:17505"/>
        <dbReference type="ChEBI" id="CHEBI:17992"/>
        <dbReference type="EC" id="2.4.1.82"/>
    </reaction>
</comment>
<dbReference type="InterPro" id="IPR017853">
    <property type="entry name" value="GH"/>
</dbReference>
<proteinExistence type="inferred from homology"/>
<evidence type="ECO:0000313" key="6">
    <source>
        <dbReference type="Proteomes" id="UP000253551"/>
    </source>
</evidence>
<keyword evidence="3" id="KW-0119">Carbohydrate metabolism</keyword>
<name>A0A367JUX8_RHIST</name>
<dbReference type="AlphaFoldDB" id="A0A367JUX8"/>
<dbReference type="Proteomes" id="UP000253551">
    <property type="component" value="Unassembled WGS sequence"/>
</dbReference>
<protein>
    <submittedName>
        <fullName evidence="5">Uncharacterized protein</fullName>
    </submittedName>
</protein>
<dbReference type="SUPFAM" id="SSF51445">
    <property type="entry name" value="(Trans)glycosidases"/>
    <property type="match status" value="1"/>
</dbReference>
<dbReference type="OrthoDB" id="4664297at2759"/>
<keyword evidence="6" id="KW-1185">Reference proteome</keyword>
<dbReference type="GO" id="GO:0004557">
    <property type="term" value="F:alpha-galactosidase activity"/>
    <property type="evidence" value="ECO:0007669"/>
    <property type="project" value="UniProtKB-EC"/>
</dbReference>
<dbReference type="STRING" id="4846.A0A367JUX8"/>
<dbReference type="GO" id="GO:0047274">
    <property type="term" value="F:galactinol-sucrose galactosyltransferase activity"/>
    <property type="evidence" value="ECO:0007669"/>
    <property type="project" value="UniProtKB-EC"/>
</dbReference>
<comment type="catalytic activity">
    <reaction evidence="1">
        <text>Hydrolysis of terminal, non-reducing alpha-D-galactose residues in alpha-D-galactosides, including galactose oligosaccharides, galactomannans and galactolipids.</text>
        <dbReference type="EC" id="3.2.1.22"/>
    </reaction>
</comment>
<evidence type="ECO:0000313" key="5">
    <source>
        <dbReference type="EMBL" id="RCH93717.1"/>
    </source>
</evidence>
<dbReference type="PANTHER" id="PTHR31268:SF32">
    <property type="entry name" value="GALACTINOL--SUCROSE GALACTOSYLTRANSFERASE 2-RELATED"/>
    <property type="match status" value="1"/>
</dbReference>
<reference evidence="5 6" key="1">
    <citation type="journal article" date="2018" name="G3 (Bethesda)">
        <title>Phylogenetic and Phylogenomic Definition of Rhizopus Species.</title>
        <authorList>
            <person name="Gryganskyi A.P."/>
            <person name="Golan J."/>
            <person name="Dolatabadi S."/>
            <person name="Mondo S."/>
            <person name="Robb S."/>
            <person name="Idnurm A."/>
            <person name="Muszewska A."/>
            <person name="Steczkiewicz K."/>
            <person name="Masonjones S."/>
            <person name="Liao H.L."/>
            <person name="Gajdeczka M.T."/>
            <person name="Anike F."/>
            <person name="Vuek A."/>
            <person name="Anishchenko I.M."/>
            <person name="Voigt K."/>
            <person name="de Hoog G.S."/>
            <person name="Smith M.E."/>
            <person name="Heitman J."/>
            <person name="Vilgalys R."/>
            <person name="Stajich J.E."/>
        </authorList>
    </citation>
    <scope>NUCLEOTIDE SEQUENCE [LARGE SCALE GENOMIC DNA]</scope>
    <source>
        <strain evidence="5 6">LSU 92-RS-03</strain>
    </source>
</reference>
<evidence type="ECO:0000256" key="4">
    <source>
        <dbReference type="ARBA" id="ARBA00049426"/>
    </source>
</evidence>
<dbReference type="PANTHER" id="PTHR31268">
    <property type="match status" value="1"/>
</dbReference>
<dbReference type="EMBL" id="PJQM01002656">
    <property type="protein sequence ID" value="RCH93717.1"/>
    <property type="molecule type" value="Genomic_DNA"/>
</dbReference>
<gene>
    <name evidence="5" type="ORF">CU098_004351</name>
</gene>
<sequence length="862" mass="98785">MDYVILSPNLGTRSIVKQKTNRLVTFYCGLKPDNINSNLIIELWSNLTSSQEWRSFPFVKMKQQEGYHLAVDISKLSSGRYEFTLRLKTFHDREWIWYGEPHQNGQIIVLGFSPARFIPPVIQRVHQLQLVSKEYDINNTIDLYHLSVCMGQKILELGSVGHTIHGYVSFLRKGPTWLTPVSGTNNFNQNDAEKHQLLIYQDEERGDIHLWMTVSSSIDSWLSFGPNNTIRLHCQTDNIQTNNNPVHLLILTTRNERDFSDLTKIATNYYYKNIANILDELDKVSNASEDPILLNSLGYCTWNAFGKSIDHEKLCDALTSLVNNQIPIGYIMLDDGWQHVTSDGSQLLSFDACSTKFPKGLKQTVLEVKQRYPAIKYIGVWHTLWGYWQGISAELGNIRGYDYYELKEKKGSFVGLLKKPEQFYQEFSSFLKESYVDFVKVDNQGGFQELLCDSEMRFEIWDNYRQALVDTSDKKFNGKVIHCMALTPHIMFNPILSYRTKSTFRNSDDFFPNVADSHDWHIYANAINSLWTRHYPTVADWDMFQSDHPFAEYHASSRAISGGPVYITDFPGKHNPDLIEKLVGMQRSEELTLLRSRQPPNPTFDTVLKDPMGVKGLLCLYNLNREEITSDSESLYVVCGFWNTSSCTNLGIVNSNLFNREDIFKSLLLAYVVTGIDQGKILPLYPSDSSMMGDNVEINKLVKSQRENTLITRVAGYGSTLISISCTKSLGNISVACLGLLDKLNGTRAILKTEFSELKQHSVKDEYYMTYRAYLSHKSKLCGFWISKGNVYHTEYNRDKEEDPTIKKIWVDSCELDSSKDWHWNKSNGLLTVNMLGVPLSSSNLSYFVIEIHMISVRSLCT</sequence>
<accession>A0A367JUX8</accession>
<organism evidence="5 6">
    <name type="scientific">Rhizopus stolonifer</name>
    <name type="common">Rhizopus nigricans</name>
    <dbReference type="NCBI Taxonomy" id="4846"/>
    <lineage>
        <taxon>Eukaryota</taxon>
        <taxon>Fungi</taxon>
        <taxon>Fungi incertae sedis</taxon>
        <taxon>Mucoromycota</taxon>
        <taxon>Mucoromycotina</taxon>
        <taxon>Mucoromycetes</taxon>
        <taxon>Mucorales</taxon>
        <taxon>Mucorineae</taxon>
        <taxon>Rhizopodaceae</taxon>
        <taxon>Rhizopus</taxon>
    </lineage>
</organism>
<comment type="caution">
    <text evidence="5">The sequence shown here is derived from an EMBL/GenBank/DDBJ whole genome shotgun (WGS) entry which is preliminary data.</text>
</comment>
<evidence type="ECO:0000256" key="1">
    <source>
        <dbReference type="ARBA" id="ARBA00001255"/>
    </source>
</evidence>